<dbReference type="STRING" id="743788.S8FYD8"/>
<feature type="transmembrane region" description="Helical" evidence="6">
    <location>
        <begin position="320"/>
        <end position="342"/>
    </location>
</feature>
<dbReference type="Pfam" id="PF07690">
    <property type="entry name" value="MFS_1"/>
    <property type="match status" value="1"/>
</dbReference>
<dbReference type="EMBL" id="KE504131">
    <property type="protein sequence ID" value="EPT03185.1"/>
    <property type="molecule type" value="Genomic_DNA"/>
</dbReference>
<feature type="transmembrane region" description="Helical" evidence="6">
    <location>
        <begin position="395"/>
        <end position="414"/>
    </location>
</feature>
<sequence>MSSRSSETITANQEKPHTRDGVNAWEKDLERRHSVPPDFASEPNADTEGTTTPASQGTVASADGYEVTLGPEDDPKNISTGRKWLITLAICNAALCATFASSVASFTETGLQRDLHTIREVTVLSISLYVQGLALGPLLFAPLSELYGRNNIYRISYFLFWVFTWPVAFPPDIETFLVFRFLTGFSSSAFLSVAGGSVSDLFDNKKVATPMGVYTLSPFFGPVLGPLISGFICQNTDWHWAYRVCLIYEFATLVSLLLFVPETYVPVLLKGKAARLRKETGNDKFWAPLDRREGSILHAIMFSISTPFKLMLFDRMALSLNLWAALTLGILYLTFEAFPVIFGDVHGFTFQETGLAFLGMGVGMIAALCTQGLWNRFHHNVAARHGGKLPPETRLIMGMVGAVLAPIGLFWMAFTTYREVPWILPIIASSLFGAAVYYIFTAVFTYLVTAYRPIAASAMASNTALRCCFAAAFPLFAVQMYDRLTTVGATALLAGLMTLMAPLPFIYYRLGERLRAQSKFAVVDG</sequence>
<dbReference type="Proteomes" id="UP000015241">
    <property type="component" value="Unassembled WGS sequence"/>
</dbReference>
<comment type="subcellular location">
    <subcellularLocation>
        <location evidence="1">Membrane</location>
        <topology evidence="1">Multi-pass membrane protein</topology>
    </subcellularLocation>
</comment>
<evidence type="ECO:0000256" key="1">
    <source>
        <dbReference type="ARBA" id="ARBA00004141"/>
    </source>
</evidence>
<keyword evidence="9" id="KW-1185">Reference proteome</keyword>
<keyword evidence="2 6" id="KW-0812">Transmembrane</keyword>
<feature type="region of interest" description="Disordered" evidence="5">
    <location>
        <begin position="1"/>
        <end position="60"/>
    </location>
</feature>
<dbReference type="OrthoDB" id="3561359at2759"/>
<evidence type="ECO:0000256" key="3">
    <source>
        <dbReference type="ARBA" id="ARBA00022989"/>
    </source>
</evidence>
<dbReference type="InterPro" id="IPR020846">
    <property type="entry name" value="MFS_dom"/>
</dbReference>
<dbReference type="Gene3D" id="1.20.1250.20">
    <property type="entry name" value="MFS general substrate transporter like domains"/>
    <property type="match status" value="1"/>
</dbReference>
<feature type="transmembrane region" description="Helical" evidence="6">
    <location>
        <begin position="240"/>
        <end position="260"/>
    </location>
</feature>
<dbReference type="SUPFAM" id="SSF103473">
    <property type="entry name" value="MFS general substrate transporter"/>
    <property type="match status" value="1"/>
</dbReference>
<keyword evidence="3 6" id="KW-1133">Transmembrane helix</keyword>
<evidence type="ECO:0000259" key="7">
    <source>
        <dbReference type="PROSITE" id="PS50850"/>
    </source>
</evidence>
<feature type="transmembrane region" description="Helical" evidence="6">
    <location>
        <begin position="295"/>
        <end position="313"/>
    </location>
</feature>
<feature type="domain" description="Major facilitator superfamily (MFS) profile" evidence="7">
    <location>
        <begin position="86"/>
        <end position="513"/>
    </location>
</feature>
<keyword evidence="4 6" id="KW-0472">Membrane</keyword>
<dbReference type="PROSITE" id="PS50850">
    <property type="entry name" value="MFS"/>
    <property type="match status" value="1"/>
</dbReference>
<dbReference type="InParanoid" id="S8FYD8"/>
<feature type="compositionally biased region" description="Basic and acidic residues" evidence="5">
    <location>
        <begin position="14"/>
        <end position="35"/>
    </location>
</feature>
<reference evidence="8 9" key="1">
    <citation type="journal article" date="2012" name="Science">
        <title>The Paleozoic origin of enzymatic lignin decomposition reconstructed from 31 fungal genomes.</title>
        <authorList>
            <person name="Floudas D."/>
            <person name="Binder M."/>
            <person name="Riley R."/>
            <person name="Barry K."/>
            <person name="Blanchette R.A."/>
            <person name="Henrissat B."/>
            <person name="Martinez A.T."/>
            <person name="Otillar R."/>
            <person name="Spatafora J.W."/>
            <person name="Yadav J.S."/>
            <person name="Aerts A."/>
            <person name="Benoit I."/>
            <person name="Boyd A."/>
            <person name="Carlson A."/>
            <person name="Copeland A."/>
            <person name="Coutinho P.M."/>
            <person name="de Vries R.P."/>
            <person name="Ferreira P."/>
            <person name="Findley K."/>
            <person name="Foster B."/>
            <person name="Gaskell J."/>
            <person name="Glotzer D."/>
            <person name="Gorecki P."/>
            <person name="Heitman J."/>
            <person name="Hesse C."/>
            <person name="Hori C."/>
            <person name="Igarashi K."/>
            <person name="Jurgens J.A."/>
            <person name="Kallen N."/>
            <person name="Kersten P."/>
            <person name="Kohler A."/>
            <person name="Kuees U."/>
            <person name="Kumar T.K.A."/>
            <person name="Kuo A."/>
            <person name="LaButti K."/>
            <person name="Larrondo L.F."/>
            <person name="Lindquist E."/>
            <person name="Ling A."/>
            <person name="Lombard V."/>
            <person name="Lucas S."/>
            <person name="Lundell T."/>
            <person name="Martin R."/>
            <person name="McLaughlin D.J."/>
            <person name="Morgenstern I."/>
            <person name="Morin E."/>
            <person name="Murat C."/>
            <person name="Nagy L.G."/>
            <person name="Nolan M."/>
            <person name="Ohm R.A."/>
            <person name="Patyshakuliyeva A."/>
            <person name="Rokas A."/>
            <person name="Ruiz-Duenas F.J."/>
            <person name="Sabat G."/>
            <person name="Salamov A."/>
            <person name="Samejima M."/>
            <person name="Schmutz J."/>
            <person name="Slot J.C."/>
            <person name="St John F."/>
            <person name="Stenlid J."/>
            <person name="Sun H."/>
            <person name="Sun S."/>
            <person name="Syed K."/>
            <person name="Tsang A."/>
            <person name="Wiebenga A."/>
            <person name="Young D."/>
            <person name="Pisabarro A."/>
            <person name="Eastwood D.C."/>
            <person name="Martin F."/>
            <person name="Cullen D."/>
            <person name="Grigoriev I.V."/>
            <person name="Hibbett D.S."/>
        </authorList>
    </citation>
    <scope>NUCLEOTIDE SEQUENCE</scope>
    <source>
        <strain evidence="9">FP-58527</strain>
    </source>
</reference>
<feature type="transmembrane region" description="Helical" evidence="6">
    <location>
        <begin position="426"/>
        <end position="451"/>
    </location>
</feature>
<dbReference type="InterPro" id="IPR011701">
    <property type="entry name" value="MFS"/>
</dbReference>
<evidence type="ECO:0000256" key="5">
    <source>
        <dbReference type="SAM" id="MobiDB-lite"/>
    </source>
</evidence>
<dbReference type="PANTHER" id="PTHR23502:SF7">
    <property type="entry name" value="DRUG_PROTON ANTIPORTER YHK8-RELATED"/>
    <property type="match status" value="1"/>
</dbReference>
<dbReference type="HOGENOM" id="CLU_008455_11_5_1"/>
<dbReference type="AlphaFoldDB" id="S8FYD8"/>
<feature type="compositionally biased region" description="Polar residues" evidence="5">
    <location>
        <begin position="47"/>
        <end position="59"/>
    </location>
</feature>
<proteinExistence type="predicted"/>
<dbReference type="GO" id="GO:0005886">
    <property type="term" value="C:plasma membrane"/>
    <property type="evidence" value="ECO:0007669"/>
    <property type="project" value="TreeGrafter"/>
</dbReference>
<accession>S8FYD8</accession>
<feature type="transmembrane region" description="Helical" evidence="6">
    <location>
        <begin position="463"/>
        <end position="481"/>
    </location>
</feature>
<dbReference type="CDD" id="cd17323">
    <property type="entry name" value="MFS_Tpo1_MDR_like"/>
    <property type="match status" value="1"/>
</dbReference>
<evidence type="ECO:0000256" key="4">
    <source>
        <dbReference type="ARBA" id="ARBA00023136"/>
    </source>
</evidence>
<dbReference type="FunFam" id="1.20.1250.20:FF:000082">
    <property type="entry name" value="MFS multidrug transporter, putative"/>
    <property type="match status" value="1"/>
</dbReference>
<dbReference type="GO" id="GO:0022857">
    <property type="term" value="F:transmembrane transporter activity"/>
    <property type="evidence" value="ECO:0007669"/>
    <property type="project" value="InterPro"/>
</dbReference>
<evidence type="ECO:0000313" key="9">
    <source>
        <dbReference type="Proteomes" id="UP000015241"/>
    </source>
</evidence>
<gene>
    <name evidence="8" type="ORF">FOMPIDRAFT_152176</name>
</gene>
<evidence type="ECO:0000256" key="2">
    <source>
        <dbReference type="ARBA" id="ARBA00022692"/>
    </source>
</evidence>
<evidence type="ECO:0000313" key="8">
    <source>
        <dbReference type="EMBL" id="EPT03185.1"/>
    </source>
</evidence>
<evidence type="ECO:0000256" key="6">
    <source>
        <dbReference type="SAM" id="Phobius"/>
    </source>
</evidence>
<dbReference type="PANTHER" id="PTHR23502">
    <property type="entry name" value="MAJOR FACILITATOR SUPERFAMILY"/>
    <property type="match status" value="1"/>
</dbReference>
<organism evidence="8 9">
    <name type="scientific">Fomitopsis schrenkii</name>
    <name type="common">Brown rot fungus</name>
    <dbReference type="NCBI Taxonomy" id="2126942"/>
    <lineage>
        <taxon>Eukaryota</taxon>
        <taxon>Fungi</taxon>
        <taxon>Dikarya</taxon>
        <taxon>Basidiomycota</taxon>
        <taxon>Agaricomycotina</taxon>
        <taxon>Agaricomycetes</taxon>
        <taxon>Polyporales</taxon>
        <taxon>Fomitopsis</taxon>
    </lineage>
</organism>
<feature type="transmembrane region" description="Helical" evidence="6">
    <location>
        <begin position="354"/>
        <end position="374"/>
    </location>
</feature>
<feature type="transmembrane region" description="Helical" evidence="6">
    <location>
        <begin position="84"/>
        <end position="106"/>
    </location>
</feature>
<dbReference type="eggNOG" id="KOG0255">
    <property type="taxonomic scope" value="Eukaryota"/>
</dbReference>
<feature type="transmembrane region" description="Helical" evidence="6">
    <location>
        <begin position="487"/>
        <end position="510"/>
    </location>
</feature>
<feature type="transmembrane region" description="Helical" evidence="6">
    <location>
        <begin position="211"/>
        <end position="233"/>
    </location>
</feature>
<name>S8FYD8_FOMSC</name>
<feature type="compositionally biased region" description="Polar residues" evidence="5">
    <location>
        <begin position="1"/>
        <end position="13"/>
    </location>
</feature>
<feature type="transmembrane region" description="Helical" evidence="6">
    <location>
        <begin position="152"/>
        <end position="170"/>
    </location>
</feature>
<feature type="transmembrane region" description="Helical" evidence="6">
    <location>
        <begin position="118"/>
        <end position="140"/>
    </location>
</feature>
<dbReference type="InterPro" id="IPR036259">
    <property type="entry name" value="MFS_trans_sf"/>
</dbReference>
<protein>
    <recommendedName>
        <fullName evidence="7">Major facilitator superfamily (MFS) profile domain-containing protein</fullName>
    </recommendedName>
</protein>